<evidence type="ECO:0000256" key="8">
    <source>
        <dbReference type="RuleBase" id="RU000492"/>
    </source>
</evidence>
<dbReference type="PANTHER" id="PTHR24031">
    <property type="entry name" value="RNA HELICASE"/>
    <property type="match status" value="1"/>
</dbReference>
<comment type="function">
    <text evidence="9">RNA helicase.</text>
</comment>
<dbReference type="FunFam" id="3.40.50.300:FF:000379">
    <property type="entry name" value="RNA helicase"/>
    <property type="match status" value="1"/>
</dbReference>
<evidence type="ECO:0000256" key="3">
    <source>
        <dbReference type="ARBA" id="ARBA00022806"/>
    </source>
</evidence>
<dbReference type="GO" id="GO:0016787">
    <property type="term" value="F:hydrolase activity"/>
    <property type="evidence" value="ECO:0007669"/>
    <property type="project" value="UniProtKB-KW"/>
</dbReference>
<dbReference type="PROSITE" id="PS51192">
    <property type="entry name" value="HELICASE_ATP_BIND_1"/>
    <property type="match status" value="1"/>
</dbReference>
<dbReference type="PROSITE" id="PS51194">
    <property type="entry name" value="HELICASE_CTER"/>
    <property type="match status" value="1"/>
</dbReference>
<dbReference type="InterPro" id="IPR011545">
    <property type="entry name" value="DEAD/DEAH_box_helicase_dom"/>
</dbReference>
<feature type="domain" description="Helicase C-terminal" evidence="12">
    <location>
        <begin position="309"/>
        <end position="466"/>
    </location>
</feature>
<keyword evidence="2 8" id="KW-0378">Hydrolase</keyword>
<dbReference type="CDD" id="cd18787">
    <property type="entry name" value="SF2_C_DEAD"/>
    <property type="match status" value="1"/>
</dbReference>
<protein>
    <recommendedName>
        <fullName evidence="9">ATP-dependent RNA helicase</fullName>
        <ecNumber evidence="9">3.6.4.13</ecNumber>
    </recommendedName>
</protein>
<reference evidence="13" key="1">
    <citation type="submission" date="2024-03" db="EMBL/GenBank/DDBJ databases">
        <title>WGS assembly of Saponaria officinalis var. Norfolk2.</title>
        <authorList>
            <person name="Jenkins J."/>
            <person name="Shu S."/>
            <person name="Grimwood J."/>
            <person name="Barry K."/>
            <person name="Goodstein D."/>
            <person name="Schmutz J."/>
            <person name="Leebens-Mack J."/>
            <person name="Osbourn A."/>
        </authorList>
    </citation>
    <scope>NUCLEOTIDE SEQUENCE [LARGE SCALE GENOMIC DNA]</scope>
    <source>
        <strain evidence="13">JIC</strain>
    </source>
</reference>
<comment type="catalytic activity">
    <reaction evidence="7 9">
        <text>ATP + H2O = ADP + phosphate + H(+)</text>
        <dbReference type="Rhea" id="RHEA:13065"/>
        <dbReference type="ChEBI" id="CHEBI:15377"/>
        <dbReference type="ChEBI" id="CHEBI:15378"/>
        <dbReference type="ChEBI" id="CHEBI:30616"/>
        <dbReference type="ChEBI" id="CHEBI:43474"/>
        <dbReference type="ChEBI" id="CHEBI:456216"/>
        <dbReference type="EC" id="3.6.4.13"/>
    </reaction>
</comment>
<dbReference type="Pfam" id="PF00270">
    <property type="entry name" value="DEAD"/>
    <property type="match status" value="1"/>
</dbReference>
<dbReference type="InterPro" id="IPR025313">
    <property type="entry name" value="SPB4-like_CTE"/>
</dbReference>
<name>A0AAW1IMW0_SAPOF</name>
<dbReference type="PROSITE" id="PS00039">
    <property type="entry name" value="DEAD_ATP_HELICASE"/>
    <property type="match status" value="1"/>
</dbReference>
<keyword evidence="3 8" id="KW-0347">Helicase</keyword>
<evidence type="ECO:0000256" key="5">
    <source>
        <dbReference type="ARBA" id="ARBA00022884"/>
    </source>
</evidence>
<keyword evidence="4 8" id="KW-0067">ATP-binding</keyword>
<dbReference type="GO" id="GO:0003723">
    <property type="term" value="F:RNA binding"/>
    <property type="evidence" value="ECO:0007669"/>
    <property type="project" value="UniProtKB-UniRule"/>
</dbReference>
<proteinExistence type="inferred from homology"/>
<dbReference type="AlphaFoldDB" id="A0AAW1IMW0"/>
<dbReference type="GO" id="GO:0005524">
    <property type="term" value="F:ATP binding"/>
    <property type="evidence" value="ECO:0007669"/>
    <property type="project" value="UniProtKB-UniRule"/>
</dbReference>
<gene>
    <name evidence="13" type="ORF">RND81_09G192400</name>
</gene>
<keyword evidence="5 9" id="KW-0694">RNA-binding</keyword>
<evidence type="ECO:0000256" key="7">
    <source>
        <dbReference type="ARBA" id="ARBA00047984"/>
    </source>
</evidence>
<dbReference type="Gene3D" id="3.40.50.300">
    <property type="entry name" value="P-loop containing nucleotide triphosphate hydrolases"/>
    <property type="match status" value="2"/>
</dbReference>
<dbReference type="Proteomes" id="UP001443914">
    <property type="component" value="Unassembled WGS sequence"/>
</dbReference>
<dbReference type="Pfam" id="PF13959">
    <property type="entry name" value="CTE_SPB4"/>
    <property type="match status" value="1"/>
</dbReference>
<feature type="domain" description="Helicase ATP-binding" evidence="11">
    <location>
        <begin position="107"/>
        <end position="282"/>
    </location>
</feature>
<dbReference type="EC" id="3.6.4.13" evidence="9"/>
<sequence length="538" mass="60519">MSNKKRWRKRGRDDERHTRATHKVQGTDNRVEFDPYCMDPPPHNEEEKIEPDMINNGVSSSSSLSSSSSGIMSDESFVSLSTLSELTVNAIASMGFTIMTQIQAKTMPALLEGKDVIGAARTGSGKTLAFLVPAVELLRNSHFTPRNGVGVIVICPTRELAVQTHEVAKALMKDHSQNHALLTSSPGRDKEAERLRSGVNLIVATPGRLLDHLQHTNGFLFKNLKFLVLDEADRILESNFEEEMSKILRILPKKRQTALFSATQTKTVEDLARVSFQSVPVYIDVDEGRRKATNEGLVQGYVVVPSAQRFVFLYAFLKKNSSKKTMVFFSSCNSVKFHSELLRYINIDCLDIYSKHKPNKRQTTMSEFRKAEKGILLCTNVAERGLDIPDVDWVIQYDPPHDPEAYIHRVGRTARGEGAKGNALLLMTPDELHFLRHLKDHKVPVKEHILDEKMVPKVQSHLEKLVGNNYYLNKSAKAAYEGYLKAYNSHFMKDAFNVHTLNLQAVATSFCLSYAPRVNINIESGVSKKKQQKSVHGR</sequence>
<dbReference type="SMART" id="SM00490">
    <property type="entry name" value="HELICc"/>
    <property type="match status" value="1"/>
</dbReference>
<evidence type="ECO:0000256" key="9">
    <source>
        <dbReference type="RuleBase" id="RU365068"/>
    </source>
</evidence>
<feature type="region of interest" description="Disordered" evidence="10">
    <location>
        <begin position="1"/>
        <end position="41"/>
    </location>
</feature>
<dbReference type="SMART" id="SM01178">
    <property type="entry name" value="DUF4217"/>
    <property type="match status" value="1"/>
</dbReference>
<keyword evidence="1 8" id="KW-0547">Nucleotide-binding</keyword>
<dbReference type="InterPro" id="IPR000629">
    <property type="entry name" value="RNA-helicase_DEAD-box_CS"/>
</dbReference>
<dbReference type="InterPro" id="IPR001650">
    <property type="entry name" value="Helicase_C-like"/>
</dbReference>
<accession>A0AAW1IMW0</accession>
<evidence type="ECO:0000259" key="11">
    <source>
        <dbReference type="PROSITE" id="PS51192"/>
    </source>
</evidence>
<feature type="compositionally biased region" description="Basic residues" evidence="10">
    <location>
        <begin position="1"/>
        <end position="10"/>
    </location>
</feature>
<keyword evidence="14" id="KW-1185">Reference proteome</keyword>
<evidence type="ECO:0000259" key="12">
    <source>
        <dbReference type="PROSITE" id="PS51194"/>
    </source>
</evidence>
<dbReference type="Pfam" id="PF00271">
    <property type="entry name" value="Helicase_C"/>
    <property type="match status" value="1"/>
</dbReference>
<evidence type="ECO:0000256" key="2">
    <source>
        <dbReference type="ARBA" id="ARBA00022801"/>
    </source>
</evidence>
<dbReference type="InterPro" id="IPR027417">
    <property type="entry name" value="P-loop_NTPase"/>
</dbReference>
<evidence type="ECO:0000313" key="14">
    <source>
        <dbReference type="Proteomes" id="UP001443914"/>
    </source>
</evidence>
<evidence type="ECO:0000256" key="6">
    <source>
        <dbReference type="ARBA" id="ARBA00024357"/>
    </source>
</evidence>
<organism evidence="13 14">
    <name type="scientific">Saponaria officinalis</name>
    <name type="common">Common soapwort</name>
    <name type="synonym">Lychnis saponaria</name>
    <dbReference type="NCBI Taxonomy" id="3572"/>
    <lineage>
        <taxon>Eukaryota</taxon>
        <taxon>Viridiplantae</taxon>
        <taxon>Streptophyta</taxon>
        <taxon>Embryophyta</taxon>
        <taxon>Tracheophyta</taxon>
        <taxon>Spermatophyta</taxon>
        <taxon>Magnoliopsida</taxon>
        <taxon>eudicotyledons</taxon>
        <taxon>Gunneridae</taxon>
        <taxon>Pentapetalae</taxon>
        <taxon>Caryophyllales</taxon>
        <taxon>Caryophyllaceae</taxon>
        <taxon>Caryophylleae</taxon>
        <taxon>Saponaria</taxon>
    </lineage>
</organism>
<dbReference type="EMBL" id="JBDFQZ010000009">
    <property type="protein sequence ID" value="KAK9691362.1"/>
    <property type="molecule type" value="Genomic_DNA"/>
</dbReference>
<dbReference type="InterPro" id="IPR014001">
    <property type="entry name" value="Helicase_ATP-bd"/>
</dbReference>
<comment type="domain">
    <text evidence="9">The Q motif is unique to and characteristic of the DEAD box family of RNA helicases and controls ATP binding and hydrolysis.</text>
</comment>
<comment type="similarity">
    <text evidence="6">Belongs to the DEAD box helicase family. DDX18/HAS1 subfamily.</text>
</comment>
<evidence type="ECO:0000256" key="4">
    <source>
        <dbReference type="ARBA" id="ARBA00022840"/>
    </source>
</evidence>
<evidence type="ECO:0000256" key="10">
    <source>
        <dbReference type="SAM" id="MobiDB-lite"/>
    </source>
</evidence>
<evidence type="ECO:0000256" key="1">
    <source>
        <dbReference type="ARBA" id="ARBA00022741"/>
    </source>
</evidence>
<comment type="caution">
    <text evidence="13">The sequence shown here is derived from an EMBL/GenBank/DDBJ whole genome shotgun (WGS) entry which is preliminary data.</text>
</comment>
<evidence type="ECO:0000313" key="13">
    <source>
        <dbReference type="EMBL" id="KAK9691362.1"/>
    </source>
</evidence>
<dbReference type="CDD" id="cd17942">
    <property type="entry name" value="DEADc_DDX18"/>
    <property type="match status" value="1"/>
</dbReference>
<dbReference type="GO" id="GO:0003724">
    <property type="term" value="F:RNA helicase activity"/>
    <property type="evidence" value="ECO:0007669"/>
    <property type="project" value="UniProtKB-EC"/>
</dbReference>
<dbReference type="SUPFAM" id="SSF52540">
    <property type="entry name" value="P-loop containing nucleoside triphosphate hydrolases"/>
    <property type="match status" value="1"/>
</dbReference>
<dbReference type="SMART" id="SM00487">
    <property type="entry name" value="DEXDc"/>
    <property type="match status" value="1"/>
</dbReference>
<dbReference type="InterPro" id="IPR044773">
    <property type="entry name" value="DDX18/Has1_DEADc"/>
</dbReference>